<keyword evidence="5" id="KW-0378">Hydrolase</keyword>
<dbReference type="EMBL" id="QJKJ01001552">
    <property type="protein sequence ID" value="RDY07066.1"/>
    <property type="molecule type" value="Genomic_DNA"/>
</dbReference>
<dbReference type="AlphaFoldDB" id="A0A371HW95"/>
<dbReference type="Gene3D" id="3.10.10.10">
    <property type="entry name" value="HIV Type 1 Reverse Transcriptase, subunit A, domain 1"/>
    <property type="match status" value="1"/>
</dbReference>
<dbReference type="Proteomes" id="UP000257109">
    <property type="component" value="Unassembled WGS sequence"/>
</dbReference>
<proteinExistence type="predicted"/>
<keyword evidence="6" id="KW-0695">RNA-directed DNA polymerase</keyword>
<dbReference type="SUPFAM" id="SSF53098">
    <property type="entry name" value="Ribonuclease H-like"/>
    <property type="match status" value="1"/>
</dbReference>
<evidence type="ECO:0000256" key="2">
    <source>
        <dbReference type="ARBA" id="ARBA00022695"/>
    </source>
</evidence>
<dbReference type="SUPFAM" id="SSF56672">
    <property type="entry name" value="DNA/RNA polymerases"/>
    <property type="match status" value="1"/>
</dbReference>
<dbReference type="GO" id="GO:0016787">
    <property type="term" value="F:hydrolase activity"/>
    <property type="evidence" value="ECO:0007669"/>
    <property type="project" value="UniProtKB-KW"/>
</dbReference>
<dbReference type="InterPro" id="IPR043502">
    <property type="entry name" value="DNA/RNA_pol_sf"/>
</dbReference>
<name>A0A371HW95_MUCPR</name>
<dbReference type="GO" id="GO:0003964">
    <property type="term" value="F:RNA-directed DNA polymerase activity"/>
    <property type="evidence" value="ECO:0007669"/>
    <property type="project" value="UniProtKB-KW"/>
</dbReference>
<evidence type="ECO:0000313" key="8">
    <source>
        <dbReference type="EMBL" id="RDY07066.1"/>
    </source>
</evidence>
<evidence type="ECO:0000256" key="6">
    <source>
        <dbReference type="ARBA" id="ARBA00022918"/>
    </source>
</evidence>
<dbReference type="PANTHER" id="PTHR48475">
    <property type="entry name" value="RIBONUCLEASE H"/>
    <property type="match status" value="1"/>
</dbReference>
<evidence type="ECO:0000256" key="4">
    <source>
        <dbReference type="ARBA" id="ARBA00022759"/>
    </source>
</evidence>
<feature type="domain" description="Reverse transcriptase RNase H-like" evidence="7">
    <location>
        <begin position="165"/>
        <end position="237"/>
    </location>
</feature>
<dbReference type="InterPro" id="IPR041373">
    <property type="entry name" value="RT_RNaseH"/>
</dbReference>
<dbReference type="InterPro" id="IPR012337">
    <property type="entry name" value="RNaseH-like_sf"/>
</dbReference>
<keyword evidence="1" id="KW-0808">Transferase</keyword>
<evidence type="ECO:0000313" key="9">
    <source>
        <dbReference type="Proteomes" id="UP000257109"/>
    </source>
</evidence>
<protein>
    <recommendedName>
        <fullName evidence="7">Reverse transcriptase RNase H-like domain-containing protein</fullName>
    </recommendedName>
</protein>
<evidence type="ECO:0000259" key="7">
    <source>
        <dbReference type="Pfam" id="PF17917"/>
    </source>
</evidence>
<evidence type="ECO:0000256" key="1">
    <source>
        <dbReference type="ARBA" id="ARBA00022679"/>
    </source>
</evidence>
<comment type="caution">
    <text evidence="8">The sequence shown here is derived from an EMBL/GenBank/DDBJ whole genome shotgun (WGS) entry which is preliminary data.</text>
</comment>
<reference evidence="8" key="1">
    <citation type="submission" date="2018-05" db="EMBL/GenBank/DDBJ databases">
        <title>Draft genome of Mucuna pruriens seed.</title>
        <authorList>
            <person name="Nnadi N.E."/>
            <person name="Vos R."/>
            <person name="Hasami M.H."/>
            <person name="Devisetty U.K."/>
            <person name="Aguiy J.C."/>
        </authorList>
    </citation>
    <scope>NUCLEOTIDE SEQUENCE [LARGE SCALE GENOMIC DNA]</scope>
    <source>
        <strain evidence="8">JCA_2017</strain>
    </source>
</reference>
<evidence type="ECO:0000256" key="3">
    <source>
        <dbReference type="ARBA" id="ARBA00022722"/>
    </source>
</evidence>
<keyword evidence="3" id="KW-0540">Nuclease</keyword>
<evidence type="ECO:0000256" key="5">
    <source>
        <dbReference type="ARBA" id="ARBA00022801"/>
    </source>
</evidence>
<organism evidence="8 9">
    <name type="scientific">Mucuna pruriens</name>
    <name type="common">Velvet bean</name>
    <name type="synonym">Dolichos pruriens</name>
    <dbReference type="NCBI Taxonomy" id="157652"/>
    <lineage>
        <taxon>Eukaryota</taxon>
        <taxon>Viridiplantae</taxon>
        <taxon>Streptophyta</taxon>
        <taxon>Embryophyta</taxon>
        <taxon>Tracheophyta</taxon>
        <taxon>Spermatophyta</taxon>
        <taxon>Magnoliopsida</taxon>
        <taxon>eudicotyledons</taxon>
        <taxon>Gunneridae</taxon>
        <taxon>Pentapetalae</taxon>
        <taxon>rosids</taxon>
        <taxon>fabids</taxon>
        <taxon>Fabales</taxon>
        <taxon>Fabaceae</taxon>
        <taxon>Papilionoideae</taxon>
        <taxon>50 kb inversion clade</taxon>
        <taxon>NPAAA clade</taxon>
        <taxon>indigoferoid/millettioid clade</taxon>
        <taxon>Phaseoleae</taxon>
        <taxon>Mucuna</taxon>
    </lineage>
</organism>
<dbReference type="OrthoDB" id="1938451at2759"/>
<keyword evidence="4" id="KW-0255">Endonuclease</keyword>
<gene>
    <name evidence="8" type="ORF">CR513_08853</name>
</gene>
<feature type="non-terminal residue" evidence="8">
    <location>
        <position position="1"/>
    </location>
</feature>
<keyword evidence="9" id="KW-1185">Reference proteome</keyword>
<dbReference type="PANTHER" id="PTHR48475:SF2">
    <property type="entry name" value="RIBONUCLEASE H"/>
    <property type="match status" value="1"/>
</dbReference>
<keyword evidence="2" id="KW-0548">Nucleotidyltransferase</keyword>
<dbReference type="GO" id="GO:0004519">
    <property type="term" value="F:endonuclease activity"/>
    <property type="evidence" value="ECO:0007669"/>
    <property type="project" value="UniProtKB-KW"/>
</dbReference>
<sequence>MPSIDPDFLCHCLCTSLGVFPISQKKRRLREEKKRAVKAKIARLLQARFIREIKYSSWLSNVVMVKKPSGKWRMCTNYTNLNKAWSKDPYPLLGCGGRGIKLWPSQLHGCILKLQSDTDERLAVKFLGFMLTRGGIEANPEKCNMVINMRSPKSYVNDSWLVIGKPIYVYISVSDNALSSVIIQEGEGEQRPIYYIYKALQGAKQQYQKIEKVALAIITTARKLRPYFQSPLVVLADFVNELTPNPDDEEPSKNNRAWMLFVDGSSNKKGSGARIILEDQAGFKVSNNQVEYEALLAGIRLVKELGTTPDDPQEARRIKREMARYILVVGQLCKRGEAEADRAIK</sequence>
<accession>A0A371HW95</accession>
<dbReference type="Pfam" id="PF17917">
    <property type="entry name" value="RT_RNaseH"/>
    <property type="match status" value="1"/>
</dbReference>